<dbReference type="OrthoDB" id="619632at2759"/>
<feature type="domain" description="Bulb-type lectin" evidence="29">
    <location>
        <begin position="187"/>
        <end position="311"/>
    </location>
</feature>
<evidence type="ECO:0000256" key="16">
    <source>
        <dbReference type="ARBA" id="ARBA00023136"/>
    </source>
</evidence>
<dbReference type="InterPro" id="IPR000742">
    <property type="entry name" value="EGF"/>
</dbReference>
<comment type="pathway">
    <text evidence="3">Protein modification; protein ubiquitination.</text>
</comment>
<dbReference type="Gene3D" id="1.20.1280.50">
    <property type="match status" value="1"/>
</dbReference>
<dbReference type="GO" id="GO:0048544">
    <property type="term" value="P:recognition of pollen"/>
    <property type="evidence" value="ECO:0007669"/>
    <property type="project" value="InterPro"/>
</dbReference>
<evidence type="ECO:0000313" key="32">
    <source>
        <dbReference type="Proteomes" id="UP000634136"/>
    </source>
</evidence>
<dbReference type="GO" id="GO:0004674">
    <property type="term" value="F:protein serine/threonine kinase activity"/>
    <property type="evidence" value="ECO:0007669"/>
    <property type="project" value="UniProtKB-KW"/>
</dbReference>
<evidence type="ECO:0000256" key="2">
    <source>
        <dbReference type="ARBA" id="ARBA00004479"/>
    </source>
</evidence>
<dbReference type="CDD" id="cd22151">
    <property type="entry name" value="F-box_AtGID2-like"/>
    <property type="match status" value="1"/>
</dbReference>
<dbReference type="Proteomes" id="UP000634136">
    <property type="component" value="Unassembled WGS sequence"/>
</dbReference>
<keyword evidence="18 31" id="KW-0675">Receptor</keyword>
<evidence type="ECO:0000256" key="19">
    <source>
        <dbReference type="ARBA" id="ARBA00023180"/>
    </source>
</evidence>
<dbReference type="InterPro" id="IPR000719">
    <property type="entry name" value="Prot_kinase_dom"/>
</dbReference>
<dbReference type="SUPFAM" id="SSF81383">
    <property type="entry name" value="F-box domain"/>
    <property type="match status" value="1"/>
</dbReference>
<dbReference type="PROSITE" id="PS50927">
    <property type="entry name" value="BULB_LECTIN"/>
    <property type="match status" value="1"/>
</dbReference>
<dbReference type="PANTHER" id="PTHR47974:SF3">
    <property type="entry name" value="RECEPTOR-LIKE SERINE_THREONINE-PROTEIN KINASE"/>
    <property type="match status" value="1"/>
</dbReference>
<evidence type="ECO:0000256" key="1">
    <source>
        <dbReference type="ARBA" id="ARBA00004123"/>
    </source>
</evidence>
<dbReference type="Gene3D" id="3.30.200.20">
    <property type="entry name" value="Phosphorylase Kinase, domain 1"/>
    <property type="match status" value="1"/>
</dbReference>
<comment type="caution">
    <text evidence="24">Lacks conserved residue(s) required for the propagation of feature annotation.</text>
</comment>
<evidence type="ECO:0000256" key="21">
    <source>
        <dbReference type="ARBA" id="ARBA00047899"/>
    </source>
</evidence>
<dbReference type="InterPro" id="IPR003609">
    <property type="entry name" value="Pan_app"/>
</dbReference>
<keyword evidence="10 25" id="KW-0547">Nucleotide-binding</keyword>
<dbReference type="AlphaFoldDB" id="A0A834T8G5"/>
<feature type="domain" description="Apple" evidence="30">
    <location>
        <begin position="498"/>
        <end position="596"/>
    </location>
</feature>
<dbReference type="Pfam" id="PF08276">
    <property type="entry name" value="PAN_2"/>
    <property type="match status" value="1"/>
</dbReference>
<evidence type="ECO:0000256" key="4">
    <source>
        <dbReference type="ARBA" id="ARBA00012513"/>
    </source>
</evidence>
<dbReference type="InterPro" id="IPR000858">
    <property type="entry name" value="S_locus_glycoprot_dom"/>
</dbReference>
<dbReference type="PANTHER" id="PTHR47974">
    <property type="entry name" value="OS07G0415500 PROTEIN"/>
    <property type="match status" value="1"/>
</dbReference>
<keyword evidence="32" id="KW-1185">Reference proteome</keyword>
<dbReference type="Gene3D" id="2.90.10.10">
    <property type="entry name" value="Bulb-type lectin domain"/>
    <property type="match status" value="2"/>
</dbReference>
<evidence type="ECO:0000256" key="25">
    <source>
        <dbReference type="PROSITE-ProRule" id="PRU10141"/>
    </source>
</evidence>
<name>A0A834T8G5_9FABA</name>
<evidence type="ECO:0000256" key="9">
    <source>
        <dbReference type="ARBA" id="ARBA00022729"/>
    </source>
</evidence>
<evidence type="ECO:0000256" key="7">
    <source>
        <dbReference type="ARBA" id="ARBA00022679"/>
    </source>
</evidence>
<evidence type="ECO:0000259" key="28">
    <source>
        <dbReference type="PROSITE" id="PS50026"/>
    </source>
</evidence>
<evidence type="ECO:0000256" key="11">
    <source>
        <dbReference type="ARBA" id="ARBA00022777"/>
    </source>
</evidence>
<dbReference type="Pfam" id="PF00069">
    <property type="entry name" value="Pkinase"/>
    <property type="match status" value="1"/>
</dbReference>
<dbReference type="PROSITE" id="PS50011">
    <property type="entry name" value="PROTEIN_KINASE_DOM"/>
    <property type="match status" value="1"/>
</dbReference>
<comment type="caution">
    <text evidence="31">The sequence shown here is derived from an EMBL/GenBank/DDBJ whole genome shotgun (WGS) entry which is preliminary data.</text>
</comment>
<evidence type="ECO:0000256" key="18">
    <source>
        <dbReference type="ARBA" id="ARBA00023170"/>
    </source>
</evidence>
<evidence type="ECO:0000256" key="14">
    <source>
        <dbReference type="ARBA" id="ARBA00022941"/>
    </source>
</evidence>
<keyword evidence="19" id="KW-0325">Glycoprotein</keyword>
<dbReference type="Pfam" id="PF00954">
    <property type="entry name" value="S_locus_glycop"/>
    <property type="match status" value="1"/>
</dbReference>
<dbReference type="FunFam" id="1.20.1280.50:FF:000067">
    <property type="entry name" value="F-box protein GID2"/>
    <property type="match status" value="1"/>
</dbReference>
<dbReference type="GO" id="GO:0009740">
    <property type="term" value="P:gibberellic acid mediated signaling pathway"/>
    <property type="evidence" value="ECO:0007669"/>
    <property type="project" value="UniProtKB-KW"/>
</dbReference>
<dbReference type="GO" id="GO:0005634">
    <property type="term" value="C:nucleus"/>
    <property type="evidence" value="ECO:0007669"/>
    <property type="project" value="UniProtKB-SubCell"/>
</dbReference>
<evidence type="ECO:0000256" key="26">
    <source>
        <dbReference type="SAM" id="Phobius"/>
    </source>
</evidence>
<organism evidence="31 32">
    <name type="scientific">Senna tora</name>
    <dbReference type="NCBI Taxonomy" id="362788"/>
    <lineage>
        <taxon>Eukaryota</taxon>
        <taxon>Viridiplantae</taxon>
        <taxon>Streptophyta</taxon>
        <taxon>Embryophyta</taxon>
        <taxon>Tracheophyta</taxon>
        <taxon>Spermatophyta</taxon>
        <taxon>Magnoliopsida</taxon>
        <taxon>eudicotyledons</taxon>
        <taxon>Gunneridae</taxon>
        <taxon>Pentapetalae</taxon>
        <taxon>rosids</taxon>
        <taxon>fabids</taxon>
        <taxon>Fabales</taxon>
        <taxon>Fabaceae</taxon>
        <taxon>Caesalpinioideae</taxon>
        <taxon>Cassia clade</taxon>
        <taxon>Senna</taxon>
    </lineage>
</organism>
<dbReference type="Gene3D" id="1.10.510.10">
    <property type="entry name" value="Transferase(Phosphotransferase) domain 1"/>
    <property type="match status" value="1"/>
</dbReference>
<comment type="catalytic activity">
    <reaction evidence="21">
        <text>L-threonyl-[protein] + ATP = O-phospho-L-threonyl-[protein] + ADP + H(+)</text>
        <dbReference type="Rhea" id="RHEA:46608"/>
        <dbReference type="Rhea" id="RHEA-COMP:11060"/>
        <dbReference type="Rhea" id="RHEA-COMP:11605"/>
        <dbReference type="ChEBI" id="CHEBI:15378"/>
        <dbReference type="ChEBI" id="CHEBI:30013"/>
        <dbReference type="ChEBI" id="CHEBI:30616"/>
        <dbReference type="ChEBI" id="CHEBI:61977"/>
        <dbReference type="ChEBI" id="CHEBI:456216"/>
        <dbReference type="EC" id="2.7.11.1"/>
    </reaction>
</comment>
<dbReference type="CDD" id="cd14066">
    <property type="entry name" value="STKc_IRAK"/>
    <property type="match status" value="1"/>
</dbReference>
<dbReference type="InterPro" id="IPR008271">
    <property type="entry name" value="Ser/Thr_kinase_AS"/>
</dbReference>
<keyword evidence="5" id="KW-0723">Serine/threonine-protein kinase</keyword>
<dbReference type="EMBL" id="JAAIUW010000009">
    <property type="protein sequence ID" value="KAF7817464.1"/>
    <property type="molecule type" value="Genomic_DNA"/>
</dbReference>
<evidence type="ECO:0000256" key="23">
    <source>
        <dbReference type="ARBA" id="ARBA00069742"/>
    </source>
</evidence>
<evidence type="ECO:0000256" key="15">
    <source>
        <dbReference type="ARBA" id="ARBA00022989"/>
    </source>
</evidence>
<dbReference type="FunFam" id="3.30.200.20:FF:000059">
    <property type="entry name" value="S-receptor-like serine/threonine-protein kinase"/>
    <property type="match status" value="1"/>
</dbReference>
<evidence type="ECO:0000256" key="10">
    <source>
        <dbReference type="ARBA" id="ARBA00022741"/>
    </source>
</evidence>
<gene>
    <name evidence="31" type="ORF">G2W53_031433</name>
</gene>
<feature type="domain" description="Protein kinase" evidence="27">
    <location>
        <begin position="676"/>
        <end position="951"/>
    </location>
</feature>
<dbReference type="GO" id="GO:0019005">
    <property type="term" value="C:SCF ubiquitin ligase complex"/>
    <property type="evidence" value="ECO:0007669"/>
    <property type="project" value="UniProtKB-ARBA"/>
</dbReference>
<evidence type="ECO:0000256" key="13">
    <source>
        <dbReference type="ARBA" id="ARBA00022840"/>
    </source>
</evidence>
<dbReference type="InterPro" id="IPR036426">
    <property type="entry name" value="Bulb-type_lectin_dom_sf"/>
</dbReference>
<feature type="transmembrane region" description="Helical" evidence="26">
    <location>
        <begin position="619"/>
        <end position="642"/>
    </location>
</feature>
<dbReference type="CDD" id="cd00028">
    <property type="entry name" value="B_lectin"/>
    <property type="match status" value="1"/>
</dbReference>
<accession>A0A834T8G5</accession>
<proteinExistence type="predicted"/>
<dbReference type="PROSITE" id="PS50026">
    <property type="entry name" value="EGF_3"/>
    <property type="match status" value="1"/>
</dbReference>
<keyword evidence="7" id="KW-0808">Transferase</keyword>
<dbReference type="InterPro" id="IPR001480">
    <property type="entry name" value="Bulb-type_lectin_dom"/>
</dbReference>
<evidence type="ECO:0000259" key="27">
    <source>
        <dbReference type="PROSITE" id="PS50011"/>
    </source>
</evidence>
<dbReference type="PROSITE" id="PS00107">
    <property type="entry name" value="PROTEIN_KINASE_ATP"/>
    <property type="match status" value="1"/>
</dbReference>
<sequence length="953" mass="107576">MKRAVSGDGGRHDKKMKKARVAEDGGSECVYFDENVLFEVLKHVDAKTLAMAACVSKEWHKTAQDERLWELICSKHWPNTGCAHQQLRSVVLALGGFRRLHSLYLWPLSNPSSPSIPTLTPSTRLGKDELLDEFAKEIQSLPWMCGNVKPAINIMAFLSCCSSSSFCSIPIILFIWGLAFHCLTSSSSANTLSLSVENPKDVINSKNGMFTAGFHAVGDNAYCFAIWFTEPHAQAQHLTLVWMANRDQPVNGRLSTLTLRHTGNLVLSDAGHSDVWATNTTSTAPLILLLHDDGNLVLQTHHNIIVWQSFDCPTDTLLPTQYLTRYSTLVSSTTQTNRSSGFYKLFFDNDNILRLLYDGPDVSSIYWPDPWLVSWEAGRSTYNASRLAFLNSYGNFTSTDGLTFLTSDFGPMLIQRRLTLDSDGNVRVYGRSKWREKWYVSWEAKSQPCKIHGVCGANSVCTYHHLSGIKCSCLPGYKVKNASDWSLGCDPKFHLLSCSNLIDHESRFLHIGNAEFYGYDYGYFQNYTYSQCQNQCLTLCNCKAFQYTYDQKSGTYLCYTKTMLLNGYLSPGFHGSIYLRLPKSSNFDFEESVMECNGVTSVKLERDYTLRHNKVLVKVFLWLVLAIGGFEIVCISVVWCLLMRTQKKGGSDEHKYHLIATRFRSYSYSEMKRATKGFSEEIGRGGGGIVYKGVLRDQRVAAIKRLNEAKQGESEFLAEVSIIGRLNHMNLIEMWGYCAEGKHRLLVYEYMDNGSLAQNLVSNTLDWRRRYNIALGTAKALAYLHEECLEWILHCDIKPQNILLDSNFQPKVADFGLSKLLNRNDLNNSSFSGIRGTRGYMAPEWVFNFPITSKVDVYSYGIVVLEMVTGKGLRVDGVESHLVAWVKEKKNRGSHSCTSWVEDIIDSTIEGSYDINKVEILATLALDCVEEDKDARPTMSQIVERLQSPDIDL</sequence>
<protein>
    <recommendedName>
        <fullName evidence="23">F-box protein GID2</fullName>
        <ecNumber evidence="4">2.7.11.1</ecNumber>
    </recommendedName>
</protein>
<evidence type="ECO:0000256" key="5">
    <source>
        <dbReference type="ARBA" id="ARBA00022527"/>
    </source>
</evidence>
<keyword evidence="15 26" id="KW-1133">Transmembrane helix</keyword>
<dbReference type="SMART" id="SM00220">
    <property type="entry name" value="S_TKc"/>
    <property type="match status" value="1"/>
</dbReference>
<dbReference type="InterPro" id="IPR001810">
    <property type="entry name" value="F-box_dom"/>
</dbReference>
<keyword evidence="11 31" id="KW-0418">Kinase</keyword>
<evidence type="ECO:0000256" key="3">
    <source>
        <dbReference type="ARBA" id="ARBA00004906"/>
    </source>
</evidence>
<dbReference type="PROSITE" id="PS50948">
    <property type="entry name" value="PAN"/>
    <property type="match status" value="1"/>
</dbReference>
<keyword evidence="16 26" id="KW-0472">Membrane</keyword>
<keyword evidence="9" id="KW-0732">Signal</keyword>
<dbReference type="GO" id="GO:0016020">
    <property type="term" value="C:membrane"/>
    <property type="evidence" value="ECO:0007669"/>
    <property type="project" value="UniProtKB-SubCell"/>
</dbReference>
<keyword evidence="13 25" id="KW-0067">ATP-binding</keyword>
<evidence type="ECO:0000256" key="17">
    <source>
        <dbReference type="ARBA" id="ARBA00023157"/>
    </source>
</evidence>
<dbReference type="PROSITE" id="PS00108">
    <property type="entry name" value="PROTEIN_KINASE_ST"/>
    <property type="match status" value="1"/>
</dbReference>
<dbReference type="Pfam" id="PF12937">
    <property type="entry name" value="F-box-like"/>
    <property type="match status" value="1"/>
</dbReference>
<feature type="domain" description="EGF-like" evidence="28">
    <location>
        <begin position="445"/>
        <end position="483"/>
    </location>
</feature>
<evidence type="ECO:0000259" key="29">
    <source>
        <dbReference type="PROSITE" id="PS50927"/>
    </source>
</evidence>
<dbReference type="SUPFAM" id="SSF56112">
    <property type="entry name" value="Protein kinase-like (PK-like)"/>
    <property type="match status" value="1"/>
</dbReference>
<dbReference type="FunFam" id="1.10.510.10:FF:000537">
    <property type="entry name" value="Putative receptor-like protein kinase"/>
    <property type="match status" value="1"/>
</dbReference>
<dbReference type="InterPro" id="IPR017441">
    <property type="entry name" value="Protein_kinase_ATP_BS"/>
</dbReference>
<keyword evidence="17" id="KW-1015">Disulfide bond</keyword>
<comment type="subcellular location">
    <subcellularLocation>
        <location evidence="2">Membrane</location>
        <topology evidence="2">Single-pass type I membrane protein</topology>
    </subcellularLocation>
    <subcellularLocation>
        <location evidence="1">Nucleus</location>
    </subcellularLocation>
</comment>
<dbReference type="SUPFAM" id="SSF51110">
    <property type="entry name" value="alpha-D-mannose-specific plant lectins"/>
    <property type="match status" value="1"/>
</dbReference>
<evidence type="ECO:0000256" key="24">
    <source>
        <dbReference type="PROSITE-ProRule" id="PRU00076"/>
    </source>
</evidence>
<evidence type="ECO:0000256" key="8">
    <source>
        <dbReference type="ARBA" id="ARBA00022692"/>
    </source>
</evidence>
<keyword evidence="14" id="KW-0939">Gibberellin signaling pathway</keyword>
<dbReference type="Pfam" id="PF01453">
    <property type="entry name" value="B_lectin"/>
    <property type="match status" value="1"/>
</dbReference>
<evidence type="ECO:0000256" key="22">
    <source>
        <dbReference type="ARBA" id="ARBA00048679"/>
    </source>
</evidence>
<comment type="catalytic activity">
    <reaction evidence="22">
        <text>L-seryl-[protein] + ATP = O-phospho-L-seryl-[protein] + ADP + H(+)</text>
        <dbReference type="Rhea" id="RHEA:17989"/>
        <dbReference type="Rhea" id="RHEA-COMP:9863"/>
        <dbReference type="Rhea" id="RHEA-COMP:11604"/>
        <dbReference type="ChEBI" id="CHEBI:15378"/>
        <dbReference type="ChEBI" id="CHEBI:29999"/>
        <dbReference type="ChEBI" id="CHEBI:30616"/>
        <dbReference type="ChEBI" id="CHEBI:83421"/>
        <dbReference type="ChEBI" id="CHEBI:456216"/>
        <dbReference type="EC" id="2.7.11.1"/>
    </reaction>
</comment>
<dbReference type="CDD" id="cd01098">
    <property type="entry name" value="PAN_AP_plant"/>
    <property type="match status" value="1"/>
</dbReference>
<evidence type="ECO:0000256" key="20">
    <source>
        <dbReference type="ARBA" id="ARBA00023242"/>
    </source>
</evidence>
<dbReference type="EC" id="2.7.11.1" evidence="4"/>
<reference evidence="31" key="1">
    <citation type="submission" date="2020-09" db="EMBL/GenBank/DDBJ databases">
        <title>Genome-Enabled Discovery of Anthraquinone Biosynthesis in Senna tora.</title>
        <authorList>
            <person name="Kang S.-H."/>
            <person name="Pandey R.P."/>
            <person name="Lee C.-M."/>
            <person name="Sim J.-S."/>
            <person name="Jeong J.-T."/>
            <person name="Choi B.-S."/>
            <person name="Jung M."/>
            <person name="Ginzburg D."/>
            <person name="Zhao K."/>
            <person name="Won S.Y."/>
            <person name="Oh T.-J."/>
            <person name="Yu Y."/>
            <person name="Kim N.-H."/>
            <person name="Lee O.R."/>
            <person name="Lee T.-H."/>
            <person name="Bashyal P."/>
            <person name="Kim T.-S."/>
            <person name="Lee W.-H."/>
            <person name="Kawkins C."/>
            <person name="Kim C.-K."/>
            <person name="Kim J.S."/>
            <person name="Ahn B.O."/>
            <person name="Rhee S.Y."/>
            <person name="Sohng J.K."/>
        </authorList>
    </citation>
    <scope>NUCLEOTIDE SEQUENCE</scope>
    <source>
        <tissue evidence="31">Leaf</tissue>
    </source>
</reference>
<evidence type="ECO:0000313" key="31">
    <source>
        <dbReference type="EMBL" id="KAF7817464.1"/>
    </source>
</evidence>
<keyword evidence="20" id="KW-0539">Nucleus</keyword>
<keyword evidence="12" id="KW-0833">Ubl conjugation pathway</keyword>
<keyword evidence="8 26" id="KW-0812">Transmembrane</keyword>
<keyword evidence="6 24" id="KW-0245">EGF-like domain</keyword>
<dbReference type="InterPro" id="IPR011009">
    <property type="entry name" value="Kinase-like_dom_sf"/>
</dbReference>
<dbReference type="SMART" id="SM00108">
    <property type="entry name" value="B_lectin"/>
    <property type="match status" value="1"/>
</dbReference>
<dbReference type="GO" id="GO:0005524">
    <property type="term" value="F:ATP binding"/>
    <property type="evidence" value="ECO:0007669"/>
    <property type="project" value="UniProtKB-UniRule"/>
</dbReference>
<dbReference type="InterPro" id="IPR036047">
    <property type="entry name" value="F-box-like_dom_sf"/>
</dbReference>
<evidence type="ECO:0000256" key="12">
    <source>
        <dbReference type="ARBA" id="ARBA00022786"/>
    </source>
</evidence>
<evidence type="ECO:0000256" key="6">
    <source>
        <dbReference type="ARBA" id="ARBA00022536"/>
    </source>
</evidence>
<feature type="binding site" evidence="25">
    <location>
        <position position="704"/>
    </location>
    <ligand>
        <name>ATP</name>
        <dbReference type="ChEBI" id="CHEBI:30616"/>
    </ligand>
</feature>
<evidence type="ECO:0000259" key="30">
    <source>
        <dbReference type="PROSITE" id="PS50948"/>
    </source>
</evidence>